<accession>A0A975K721</accession>
<dbReference type="KEGG" id="spph:KFK14_00120"/>
<proteinExistence type="predicted"/>
<gene>
    <name evidence="1" type="ORF">KFK14_00120</name>
</gene>
<organism evidence="1 2">
    <name type="scientific">Sphingobium phenoxybenzoativorans</name>
    <dbReference type="NCBI Taxonomy" id="1592790"/>
    <lineage>
        <taxon>Bacteria</taxon>
        <taxon>Pseudomonadati</taxon>
        <taxon>Pseudomonadota</taxon>
        <taxon>Alphaproteobacteria</taxon>
        <taxon>Sphingomonadales</taxon>
        <taxon>Sphingomonadaceae</taxon>
        <taxon>Sphingobium</taxon>
    </lineage>
</organism>
<dbReference type="RefSeq" id="WP_212609440.1">
    <property type="nucleotide sequence ID" value="NZ_CP073910.1"/>
</dbReference>
<dbReference type="AlphaFoldDB" id="A0A975K721"/>
<evidence type="ECO:0000313" key="1">
    <source>
        <dbReference type="EMBL" id="QUT05960.1"/>
    </source>
</evidence>
<dbReference type="EMBL" id="CP073910">
    <property type="protein sequence ID" value="QUT05960.1"/>
    <property type="molecule type" value="Genomic_DNA"/>
</dbReference>
<name>A0A975K721_9SPHN</name>
<reference evidence="1" key="1">
    <citation type="submission" date="2021-04" db="EMBL/GenBank/DDBJ databases">
        <title>Isolation of p-tert-butylphenol degrading bacteria Sphingobium phenoxybenzoativorans Tas13 from active sludge.</title>
        <authorList>
            <person name="Li Y."/>
        </authorList>
    </citation>
    <scope>NUCLEOTIDE SEQUENCE</scope>
    <source>
        <strain evidence="1">Tas13</strain>
    </source>
</reference>
<dbReference type="Proteomes" id="UP000681425">
    <property type="component" value="Chromosome"/>
</dbReference>
<keyword evidence="2" id="KW-1185">Reference proteome</keyword>
<evidence type="ECO:0000313" key="2">
    <source>
        <dbReference type="Proteomes" id="UP000681425"/>
    </source>
</evidence>
<sequence length="59" mass="6628">MSPIDEVTYLRDRIRQEDDWAKQAETMAARFRHAELAMHYRAKLKGLLGGGATPAQSPA</sequence>
<protein>
    <submittedName>
        <fullName evidence="1">Uncharacterized protein</fullName>
    </submittedName>
</protein>